<organism evidence="1 2">
    <name type="scientific">Helianthus annuus</name>
    <name type="common">Common sunflower</name>
    <dbReference type="NCBI Taxonomy" id="4232"/>
    <lineage>
        <taxon>Eukaryota</taxon>
        <taxon>Viridiplantae</taxon>
        <taxon>Streptophyta</taxon>
        <taxon>Embryophyta</taxon>
        <taxon>Tracheophyta</taxon>
        <taxon>Spermatophyta</taxon>
        <taxon>Magnoliopsida</taxon>
        <taxon>eudicotyledons</taxon>
        <taxon>Gunneridae</taxon>
        <taxon>Pentapetalae</taxon>
        <taxon>asterids</taxon>
        <taxon>campanulids</taxon>
        <taxon>Asterales</taxon>
        <taxon>Asteraceae</taxon>
        <taxon>Asteroideae</taxon>
        <taxon>Heliantheae alliance</taxon>
        <taxon>Heliantheae</taxon>
        <taxon>Helianthus</taxon>
    </lineage>
</organism>
<dbReference type="Gramene" id="mRNA:HanXRQr2_Chr09g0374381">
    <property type="protein sequence ID" value="mRNA:HanXRQr2_Chr09g0374381"/>
    <property type="gene ID" value="HanXRQr2_Chr09g0374381"/>
</dbReference>
<protein>
    <recommendedName>
        <fullName evidence="3">Zinc finger, RING/FYVE/PHD-type</fullName>
    </recommendedName>
</protein>
<dbReference type="EMBL" id="MNCJ02000324">
    <property type="protein sequence ID" value="KAF5789699.1"/>
    <property type="molecule type" value="Genomic_DNA"/>
</dbReference>
<gene>
    <name evidence="1" type="ORF">HanXRQr2_Chr09g0374381</name>
</gene>
<dbReference type="AlphaFoldDB" id="A0A9K3I3E0"/>
<dbReference type="PANTHER" id="PTHR46798:SF3">
    <property type="entry name" value="RING FINGER FAMILY PROTEIN"/>
    <property type="match status" value="1"/>
</dbReference>
<accession>A0A9K3I3E0</accession>
<keyword evidence="2" id="KW-1185">Reference proteome</keyword>
<reference evidence="1" key="2">
    <citation type="submission" date="2020-06" db="EMBL/GenBank/DDBJ databases">
        <title>Helianthus annuus Genome sequencing and assembly Release 2.</title>
        <authorList>
            <person name="Gouzy J."/>
            <person name="Langlade N."/>
            <person name="Munos S."/>
        </authorList>
    </citation>
    <scope>NUCLEOTIDE SEQUENCE</scope>
    <source>
        <tissue evidence="1">Leaves</tissue>
    </source>
</reference>
<proteinExistence type="predicted"/>
<sequence length="109" mass="11751">MGSQGVKFFCSTCKIGVEGCVESGYALLLCGHRIRLDSFMISAFIVKGEVECGNCRKAEEGQWLILDRLWPSPEYGVDNSDILGYASDLTPPGSAPFPGYSVHADAVSK</sequence>
<dbReference type="InterPro" id="IPR044274">
    <property type="entry name" value="RFI2"/>
</dbReference>
<dbReference type="GO" id="GO:0004842">
    <property type="term" value="F:ubiquitin-protein transferase activity"/>
    <property type="evidence" value="ECO:0007669"/>
    <property type="project" value="InterPro"/>
</dbReference>
<evidence type="ECO:0008006" key="3">
    <source>
        <dbReference type="Google" id="ProtNLM"/>
    </source>
</evidence>
<comment type="caution">
    <text evidence="1">The sequence shown here is derived from an EMBL/GenBank/DDBJ whole genome shotgun (WGS) entry which is preliminary data.</text>
</comment>
<dbReference type="Proteomes" id="UP000215914">
    <property type="component" value="Unassembled WGS sequence"/>
</dbReference>
<dbReference type="PANTHER" id="PTHR46798">
    <property type="entry name" value="OS09G0511500 PROTEIN"/>
    <property type="match status" value="1"/>
</dbReference>
<name>A0A9K3I3E0_HELAN</name>
<reference evidence="1" key="1">
    <citation type="journal article" date="2017" name="Nature">
        <title>The sunflower genome provides insights into oil metabolism, flowering and Asterid evolution.</title>
        <authorList>
            <person name="Badouin H."/>
            <person name="Gouzy J."/>
            <person name="Grassa C.J."/>
            <person name="Murat F."/>
            <person name="Staton S.E."/>
            <person name="Cottret L."/>
            <person name="Lelandais-Briere C."/>
            <person name="Owens G.L."/>
            <person name="Carrere S."/>
            <person name="Mayjonade B."/>
            <person name="Legrand L."/>
            <person name="Gill N."/>
            <person name="Kane N.C."/>
            <person name="Bowers J.E."/>
            <person name="Hubner S."/>
            <person name="Bellec A."/>
            <person name="Berard A."/>
            <person name="Berges H."/>
            <person name="Blanchet N."/>
            <person name="Boniface M.C."/>
            <person name="Brunel D."/>
            <person name="Catrice O."/>
            <person name="Chaidir N."/>
            <person name="Claudel C."/>
            <person name="Donnadieu C."/>
            <person name="Faraut T."/>
            <person name="Fievet G."/>
            <person name="Helmstetter N."/>
            <person name="King M."/>
            <person name="Knapp S.J."/>
            <person name="Lai Z."/>
            <person name="Le Paslier M.C."/>
            <person name="Lippi Y."/>
            <person name="Lorenzon L."/>
            <person name="Mandel J.R."/>
            <person name="Marage G."/>
            <person name="Marchand G."/>
            <person name="Marquand E."/>
            <person name="Bret-Mestries E."/>
            <person name="Morien E."/>
            <person name="Nambeesan S."/>
            <person name="Nguyen T."/>
            <person name="Pegot-Espagnet P."/>
            <person name="Pouilly N."/>
            <person name="Raftis F."/>
            <person name="Sallet E."/>
            <person name="Schiex T."/>
            <person name="Thomas J."/>
            <person name="Vandecasteele C."/>
            <person name="Vares D."/>
            <person name="Vear F."/>
            <person name="Vautrin S."/>
            <person name="Crespi M."/>
            <person name="Mangin B."/>
            <person name="Burke J.M."/>
            <person name="Salse J."/>
            <person name="Munos S."/>
            <person name="Vincourt P."/>
            <person name="Rieseberg L.H."/>
            <person name="Langlade N.B."/>
        </authorList>
    </citation>
    <scope>NUCLEOTIDE SEQUENCE</scope>
    <source>
        <tissue evidence="1">Leaves</tissue>
    </source>
</reference>
<evidence type="ECO:0000313" key="2">
    <source>
        <dbReference type="Proteomes" id="UP000215914"/>
    </source>
</evidence>
<evidence type="ECO:0000313" key="1">
    <source>
        <dbReference type="EMBL" id="KAF5789699.1"/>
    </source>
</evidence>